<protein>
    <submittedName>
        <fullName evidence="2">GNAT family N-acetyltransferase</fullName>
    </submittedName>
</protein>
<organism evidence="2 3">
    <name type="scientific">Faecalibacter macacae</name>
    <dbReference type="NCBI Taxonomy" id="1859289"/>
    <lineage>
        <taxon>Bacteria</taxon>
        <taxon>Pseudomonadati</taxon>
        <taxon>Bacteroidota</taxon>
        <taxon>Flavobacteriia</taxon>
        <taxon>Flavobacteriales</taxon>
        <taxon>Weeksellaceae</taxon>
        <taxon>Faecalibacter</taxon>
    </lineage>
</organism>
<dbReference type="EMBL" id="RDOJ01000005">
    <property type="protein sequence ID" value="RLZ11529.1"/>
    <property type="molecule type" value="Genomic_DNA"/>
</dbReference>
<dbReference type="Pfam" id="PF00583">
    <property type="entry name" value="Acetyltransf_1"/>
    <property type="match status" value="1"/>
</dbReference>
<reference evidence="2 3" key="1">
    <citation type="submission" date="2018-10" db="EMBL/GenBank/DDBJ databases">
        <authorList>
            <person name="Chen X."/>
        </authorList>
    </citation>
    <scope>NUCLEOTIDE SEQUENCE [LARGE SCALE GENOMIC DNA]</scope>
    <source>
        <strain evidence="2 3">YIM 102668</strain>
    </source>
</reference>
<evidence type="ECO:0000313" key="2">
    <source>
        <dbReference type="EMBL" id="RLZ11529.1"/>
    </source>
</evidence>
<dbReference type="PROSITE" id="PS51186">
    <property type="entry name" value="GNAT"/>
    <property type="match status" value="1"/>
</dbReference>
<dbReference type="Proteomes" id="UP000275348">
    <property type="component" value="Unassembled WGS sequence"/>
</dbReference>
<comment type="caution">
    <text evidence="2">The sequence shown here is derived from an EMBL/GenBank/DDBJ whole genome shotgun (WGS) entry which is preliminary data.</text>
</comment>
<sequence length="173" mass="20005">MNFQLKIATINDVDAIWFLLKQGIEKRKNDGSNQWQDGYPNRDVVVNDVKHNYGVVVLNEQNTIVGYIAMIDEIESAYEEIIGNWLSAKDEKYMVFHRLIVDHINPTKGLATWILNEVEQLVIKKGVKSIKVDTNYDNVGMLRVFEKLGYTFCGKVYFRGSERLAFEKIVIKN</sequence>
<dbReference type="Gene3D" id="3.40.630.30">
    <property type="match status" value="1"/>
</dbReference>
<dbReference type="GO" id="GO:0016747">
    <property type="term" value="F:acyltransferase activity, transferring groups other than amino-acyl groups"/>
    <property type="evidence" value="ECO:0007669"/>
    <property type="project" value="InterPro"/>
</dbReference>
<feature type="domain" description="N-acetyltransferase" evidence="1">
    <location>
        <begin position="3"/>
        <end position="173"/>
    </location>
</feature>
<dbReference type="AlphaFoldDB" id="A0A3L9MLG8"/>
<dbReference type="OrthoDB" id="9796381at2"/>
<keyword evidence="3" id="KW-1185">Reference proteome</keyword>
<dbReference type="RefSeq" id="WP_121934210.1">
    <property type="nucleotide sequence ID" value="NZ_RDOJ01000005.1"/>
</dbReference>
<gene>
    <name evidence="2" type="ORF">EAH69_05680</name>
</gene>
<dbReference type="SUPFAM" id="SSF55729">
    <property type="entry name" value="Acyl-CoA N-acyltransferases (Nat)"/>
    <property type="match status" value="1"/>
</dbReference>
<dbReference type="InterPro" id="IPR000182">
    <property type="entry name" value="GNAT_dom"/>
</dbReference>
<dbReference type="InterPro" id="IPR016181">
    <property type="entry name" value="Acyl_CoA_acyltransferase"/>
</dbReference>
<evidence type="ECO:0000313" key="3">
    <source>
        <dbReference type="Proteomes" id="UP000275348"/>
    </source>
</evidence>
<evidence type="ECO:0000259" key="1">
    <source>
        <dbReference type="PROSITE" id="PS51186"/>
    </source>
</evidence>
<proteinExistence type="predicted"/>
<accession>A0A3L9MLG8</accession>
<name>A0A3L9MLG8_9FLAO</name>